<dbReference type="GO" id="GO:0030163">
    <property type="term" value="P:protein catabolic process"/>
    <property type="evidence" value="ECO:0007669"/>
    <property type="project" value="UniProtKB-ARBA"/>
</dbReference>
<dbReference type="WBParaSite" id="SVE_0795300.1">
    <property type="protein sequence ID" value="SVE_0795300.1"/>
    <property type="gene ID" value="SVE_0795300"/>
</dbReference>
<dbReference type="PROSITE" id="PS50097">
    <property type="entry name" value="BTB"/>
    <property type="match status" value="1"/>
</dbReference>
<dbReference type="Proteomes" id="UP000035680">
    <property type="component" value="Unassembled WGS sequence"/>
</dbReference>
<dbReference type="Gene3D" id="3.30.710.10">
    <property type="entry name" value="Potassium Channel Kv1.1, Chain A"/>
    <property type="match status" value="1"/>
</dbReference>
<organism evidence="3 4">
    <name type="scientific">Strongyloides venezuelensis</name>
    <name type="common">Threadworm</name>
    <dbReference type="NCBI Taxonomy" id="75913"/>
    <lineage>
        <taxon>Eukaryota</taxon>
        <taxon>Metazoa</taxon>
        <taxon>Ecdysozoa</taxon>
        <taxon>Nematoda</taxon>
        <taxon>Chromadorea</taxon>
        <taxon>Rhabditida</taxon>
        <taxon>Tylenchina</taxon>
        <taxon>Panagrolaimomorpha</taxon>
        <taxon>Strongyloidoidea</taxon>
        <taxon>Strongyloididae</taxon>
        <taxon>Strongyloides</taxon>
    </lineage>
</organism>
<dbReference type="InterPro" id="IPR011333">
    <property type="entry name" value="SKP1/BTB/POZ_sf"/>
</dbReference>
<protein>
    <submittedName>
        <fullName evidence="4">Speckle-type POZ protein (inferred by orthology to a human protein)</fullName>
    </submittedName>
</protein>
<sequence>MSSTNSSSESDGKFSTKKIIEKDSFTWTIEKFSYCELIKNKTTKSPLFTSKRNGTIKWSLNMFPKEVCSYDEDRIIFWLELEKADCIELTALFSFYFLNADGEKKHKKVMNIMKLNKTKRRCFCHRFLEHDFLLSADNNELLPNGDLIVGCEIFHFHDAINTDDFSTNNSINESLNVLLNDIAVMCESPKFSDCVIKVGDSKISVHKFILVSRSEVFNSILTDKQYESNLNIIEINGFRLEIVKEMITYLYTGKSPNIYKMAIEMLQIGEKYKLQRLKLIAEESLIHSLYIGNACDYLLFSELYSAETLQKWCLRFIYFNVEKVINTEKWKVVVSDYPLLVAKLFNIAAKNNNTAKWPLLLYPKEGIINNESFISLELLLEEVDCIELTVLCSFYVLNEYVEKKT</sequence>
<keyword evidence="3" id="KW-1185">Reference proteome</keyword>
<dbReference type="AlphaFoldDB" id="A0A0K0FGF2"/>
<evidence type="ECO:0000313" key="3">
    <source>
        <dbReference type="Proteomes" id="UP000035680"/>
    </source>
</evidence>
<dbReference type="Pfam" id="PF00651">
    <property type="entry name" value="BTB"/>
    <property type="match status" value="1"/>
</dbReference>
<dbReference type="InterPro" id="IPR008974">
    <property type="entry name" value="TRAF-like"/>
</dbReference>
<dbReference type="Pfam" id="PF22486">
    <property type="entry name" value="MATH_2"/>
    <property type="match status" value="1"/>
</dbReference>
<evidence type="ECO:0000259" key="1">
    <source>
        <dbReference type="PROSITE" id="PS50097"/>
    </source>
</evidence>
<dbReference type="SUPFAM" id="SSF54695">
    <property type="entry name" value="POZ domain"/>
    <property type="match status" value="1"/>
</dbReference>
<feature type="domain" description="BTB" evidence="1">
    <location>
        <begin position="192"/>
        <end position="254"/>
    </location>
</feature>
<name>A0A0K0FGF2_STRVS</name>
<feature type="domain" description="MATH" evidence="2">
    <location>
        <begin position="22"/>
        <end position="153"/>
    </location>
</feature>
<evidence type="ECO:0000259" key="2">
    <source>
        <dbReference type="PROSITE" id="PS50144"/>
    </source>
</evidence>
<reference evidence="4" key="2">
    <citation type="submission" date="2015-08" db="UniProtKB">
        <authorList>
            <consortium name="WormBaseParasite"/>
        </authorList>
    </citation>
    <scope>IDENTIFICATION</scope>
</reference>
<accession>A0A0K0FGF2</accession>
<evidence type="ECO:0000313" key="4">
    <source>
        <dbReference type="WBParaSite" id="SVE_0795300.1"/>
    </source>
</evidence>
<reference evidence="3" key="1">
    <citation type="submission" date="2014-07" db="EMBL/GenBank/DDBJ databases">
        <authorList>
            <person name="Martin A.A"/>
            <person name="De Silva N."/>
        </authorList>
    </citation>
    <scope>NUCLEOTIDE SEQUENCE</scope>
</reference>
<dbReference type="Gene3D" id="1.25.40.420">
    <property type="match status" value="1"/>
</dbReference>
<dbReference type="Gene3D" id="2.60.210.10">
    <property type="entry name" value="Apoptosis, Tumor Necrosis Factor Receptor Associated Protein 2, Chain A"/>
    <property type="match status" value="1"/>
</dbReference>
<dbReference type="InterPro" id="IPR000210">
    <property type="entry name" value="BTB/POZ_dom"/>
</dbReference>
<dbReference type="STRING" id="75913.A0A0K0FGF2"/>
<dbReference type="PANTHER" id="PTHR24413">
    <property type="entry name" value="SPECKLE-TYPE POZ PROTEIN"/>
    <property type="match status" value="1"/>
</dbReference>
<dbReference type="PROSITE" id="PS50144">
    <property type="entry name" value="MATH"/>
    <property type="match status" value="1"/>
</dbReference>
<dbReference type="InterPro" id="IPR002083">
    <property type="entry name" value="MATH/TRAF_dom"/>
</dbReference>
<proteinExistence type="predicted"/>
<dbReference type="SUPFAM" id="SSF49599">
    <property type="entry name" value="TRAF domain-like"/>
    <property type="match status" value="1"/>
</dbReference>
<dbReference type="SMART" id="SM00225">
    <property type="entry name" value="BTB"/>
    <property type="match status" value="1"/>
</dbReference>